<dbReference type="AlphaFoldDB" id="A0A226E7B3"/>
<evidence type="ECO:0000256" key="1">
    <source>
        <dbReference type="ARBA" id="ARBA00023002"/>
    </source>
</evidence>
<evidence type="ECO:0000313" key="3">
    <source>
        <dbReference type="Proteomes" id="UP000198287"/>
    </source>
</evidence>
<dbReference type="PANTHER" id="PTHR43157:SF31">
    <property type="entry name" value="PHOSPHATIDYLINOSITOL-GLYCAN BIOSYNTHESIS CLASS F PROTEIN"/>
    <property type="match status" value="1"/>
</dbReference>
<dbReference type="Gene3D" id="3.40.50.720">
    <property type="entry name" value="NAD(P)-binding Rossmann-like Domain"/>
    <property type="match status" value="1"/>
</dbReference>
<reference evidence="2 3" key="1">
    <citation type="submission" date="2015-12" db="EMBL/GenBank/DDBJ databases">
        <title>The genome of Folsomia candida.</title>
        <authorList>
            <person name="Faddeeva A."/>
            <person name="Derks M.F."/>
            <person name="Anvar Y."/>
            <person name="Smit S."/>
            <person name="Van Straalen N."/>
            <person name="Roelofs D."/>
        </authorList>
    </citation>
    <scope>NUCLEOTIDE SEQUENCE [LARGE SCALE GENOMIC DNA]</scope>
    <source>
        <strain evidence="2 3">VU population</strain>
        <tissue evidence="2">Whole body</tissue>
    </source>
</reference>
<sequence>MDRPLTTSGGGGGGGGIAGSLTQFSNCMAVNMIGVKYNIVETLTRHRKLNLQVMPKRAGDTAVITGGSRGIGAEVVKQLMILDMHVIIGCRKEAAGVKLIDKLRKEGIQSGSAEVLLLDLNSFESVRQFSQNLLDRNIPINILINNAGIMFVPKITTVDGFESHFQTNYLSHFLLTNLLMPLLVNGGSPYRVSRVINVSSVANFGGKINFDDLNMDKHYDKYMAYMSTKLMQVVSSKDLNARLKADGKPVRVYSVHPGVIYTELYSNLWYLQPIGCIVKKMFKNAEQGADGIVFVATSPEVGENDGGEFFMNCRKTVPNPKARDPSVQQKLWSASQTLVGLKSFVHNDTIEIVTMT</sequence>
<comment type="caution">
    <text evidence="2">The sequence shown here is derived from an EMBL/GenBank/DDBJ whole genome shotgun (WGS) entry which is preliminary data.</text>
</comment>
<dbReference type="InterPro" id="IPR036291">
    <property type="entry name" value="NAD(P)-bd_dom_sf"/>
</dbReference>
<dbReference type="Proteomes" id="UP000198287">
    <property type="component" value="Unassembled WGS sequence"/>
</dbReference>
<keyword evidence="3" id="KW-1185">Reference proteome</keyword>
<gene>
    <name evidence="2" type="ORF">Fcan01_12541</name>
</gene>
<keyword evidence="1" id="KW-0560">Oxidoreductase</keyword>
<dbReference type="OrthoDB" id="191139at2759"/>
<protein>
    <submittedName>
        <fullName evidence="2">Dehydrogenase/reductase SDR family member on chromosome X</fullName>
    </submittedName>
</protein>
<organism evidence="2 3">
    <name type="scientific">Folsomia candida</name>
    <name type="common">Springtail</name>
    <dbReference type="NCBI Taxonomy" id="158441"/>
    <lineage>
        <taxon>Eukaryota</taxon>
        <taxon>Metazoa</taxon>
        <taxon>Ecdysozoa</taxon>
        <taxon>Arthropoda</taxon>
        <taxon>Hexapoda</taxon>
        <taxon>Collembola</taxon>
        <taxon>Entomobryomorpha</taxon>
        <taxon>Isotomoidea</taxon>
        <taxon>Isotomidae</taxon>
        <taxon>Proisotominae</taxon>
        <taxon>Folsomia</taxon>
    </lineage>
</organism>
<dbReference type="Pfam" id="PF00106">
    <property type="entry name" value="adh_short"/>
    <property type="match status" value="1"/>
</dbReference>
<name>A0A226E7B3_FOLCA</name>
<dbReference type="GO" id="GO:0016491">
    <property type="term" value="F:oxidoreductase activity"/>
    <property type="evidence" value="ECO:0007669"/>
    <property type="project" value="UniProtKB-KW"/>
</dbReference>
<dbReference type="EMBL" id="LNIX01000006">
    <property type="protein sequence ID" value="OXA52994.1"/>
    <property type="molecule type" value="Genomic_DNA"/>
</dbReference>
<dbReference type="PANTHER" id="PTHR43157">
    <property type="entry name" value="PHOSPHATIDYLINOSITOL-GLYCAN BIOSYNTHESIS CLASS F PROTEIN-RELATED"/>
    <property type="match status" value="1"/>
</dbReference>
<proteinExistence type="predicted"/>
<dbReference type="InterPro" id="IPR002347">
    <property type="entry name" value="SDR_fam"/>
</dbReference>
<dbReference type="PRINTS" id="PR00081">
    <property type="entry name" value="GDHRDH"/>
</dbReference>
<dbReference type="OMA" id="YSKACIA"/>
<dbReference type="SUPFAM" id="SSF51735">
    <property type="entry name" value="NAD(P)-binding Rossmann-fold domains"/>
    <property type="match status" value="1"/>
</dbReference>
<accession>A0A226E7B3</accession>
<evidence type="ECO:0000313" key="2">
    <source>
        <dbReference type="EMBL" id="OXA52994.1"/>
    </source>
</evidence>